<sequence>MGTCTSLSQKGTGCLCLNYRGQLSDRLRGFYRSVQRCRGAATSETPCALTMLCPLEARRLLPCWDEPQLKATFQVAVEIPSTCPRLTALSNMPEEERRDLPSQSCSQSEPMPARELFYSELFGIPYPLPKPGPGCCAGAGRGRHGENWGLITYREAMLLVDENSSKFSMETVALVVGHEVAHQCGSEIWSLCVVDPAVA</sequence>
<feature type="region of interest" description="Disordered" evidence="1">
    <location>
        <begin position="90"/>
        <end position="109"/>
    </location>
</feature>
<dbReference type="SUPFAM" id="SSF55486">
    <property type="entry name" value="Metalloproteases ('zincins'), catalytic domain"/>
    <property type="match status" value="1"/>
</dbReference>
<dbReference type="SUPFAM" id="SSF63737">
    <property type="entry name" value="Leukotriene A4 hydrolase N-terminal domain"/>
    <property type="match status" value="1"/>
</dbReference>
<dbReference type="Gene3D" id="2.60.40.1730">
    <property type="entry name" value="tricorn interacting facor f3 domain"/>
    <property type="match status" value="1"/>
</dbReference>
<name>A0A1I8FM04_9PLAT</name>
<evidence type="ECO:0000313" key="5">
    <source>
        <dbReference type="WBParaSite" id="maker-unitig_40349-snap-gene-0.3-mRNA-1"/>
    </source>
</evidence>
<dbReference type="Pfam" id="PF17900">
    <property type="entry name" value="Peptidase_M1_N"/>
    <property type="match status" value="1"/>
</dbReference>
<dbReference type="Pfam" id="PF01433">
    <property type="entry name" value="Peptidase_M1"/>
    <property type="match status" value="1"/>
</dbReference>
<dbReference type="GO" id="GO:0005615">
    <property type="term" value="C:extracellular space"/>
    <property type="evidence" value="ECO:0007669"/>
    <property type="project" value="TreeGrafter"/>
</dbReference>
<dbReference type="GO" id="GO:0006508">
    <property type="term" value="P:proteolysis"/>
    <property type="evidence" value="ECO:0007669"/>
    <property type="project" value="TreeGrafter"/>
</dbReference>
<dbReference type="InterPro" id="IPR014782">
    <property type="entry name" value="Peptidase_M1_dom"/>
</dbReference>
<dbReference type="Proteomes" id="UP000095280">
    <property type="component" value="Unplaced"/>
</dbReference>
<keyword evidence="4" id="KW-1185">Reference proteome</keyword>
<dbReference type="InterPro" id="IPR050344">
    <property type="entry name" value="Peptidase_M1_aminopeptidases"/>
</dbReference>
<organism evidence="4 5">
    <name type="scientific">Macrostomum lignano</name>
    <dbReference type="NCBI Taxonomy" id="282301"/>
    <lineage>
        <taxon>Eukaryota</taxon>
        <taxon>Metazoa</taxon>
        <taxon>Spiralia</taxon>
        <taxon>Lophotrochozoa</taxon>
        <taxon>Platyhelminthes</taxon>
        <taxon>Rhabditophora</taxon>
        <taxon>Macrostomorpha</taxon>
        <taxon>Macrostomida</taxon>
        <taxon>Macrostomidae</taxon>
        <taxon>Macrostomum</taxon>
    </lineage>
</organism>
<dbReference type="GO" id="GO:0005737">
    <property type="term" value="C:cytoplasm"/>
    <property type="evidence" value="ECO:0007669"/>
    <property type="project" value="TreeGrafter"/>
</dbReference>
<dbReference type="AlphaFoldDB" id="A0A1I8FM04"/>
<dbReference type="WBParaSite" id="maker-unitig_40349-snap-gene-0.3-mRNA-1">
    <property type="protein sequence ID" value="maker-unitig_40349-snap-gene-0.3-mRNA-1"/>
    <property type="gene ID" value="maker-unitig_40349-snap-gene-0.3"/>
</dbReference>
<protein>
    <submittedName>
        <fullName evidence="5">Peptidase_M1 domain-containing protein</fullName>
    </submittedName>
</protein>
<dbReference type="GO" id="GO:0042277">
    <property type="term" value="F:peptide binding"/>
    <property type="evidence" value="ECO:0007669"/>
    <property type="project" value="TreeGrafter"/>
</dbReference>
<proteinExistence type="predicted"/>
<dbReference type="GO" id="GO:0043171">
    <property type="term" value="P:peptide catabolic process"/>
    <property type="evidence" value="ECO:0007669"/>
    <property type="project" value="TreeGrafter"/>
</dbReference>
<evidence type="ECO:0000313" key="4">
    <source>
        <dbReference type="Proteomes" id="UP000095280"/>
    </source>
</evidence>
<evidence type="ECO:0000256" key="1">
    <source>
        <dbReference type="SAM" id="MobiDB-lite"/>
    </source>
</evidence>
<dbReference type="GO" id="GO:0016020">
    <property type="term" value="C:membrane"/>
    <property type="evidence" value="ECO:0007669"/>
    <property type="project" value="TreeGrafter"/>
</dbReference>
<evidence type="ECO:0000259" key="3">
    <source>
        <dbReference type="Pfam" id="PF17900"/>
    </source>
</evidence>
<dbReference type="InterPro" id="IPR045357">
    <property type="entry name" value="Aminopeptidase_N-like_N"/>
</dbReference>
<accession>A0A1I8FM04</accession>
<dbReference type="PANTHER" id="PTHR11533:SF174">
    <property type="entry name" value="PUROMYCIN-SENSITIVE AMINOPEPTIDASE-RELATED"/>
    <property type="match status" value="1"/>
</dbReference>
<feature type="domain" description="Aminopeptidase N-like N-terminal" evidence="3">
    <location>
        <begin position="6"/>
        <end position="102"/>
    </location>
</feature>
<dbReference type="InterPro" id="IPR027268">
    <property type="entry name" value="Peptidase_M4/M1_CTD_sf"/>
</dbReference>
<dbReference type="GO" id="GO:0008270">
    <property type="term" value="F:zinc ion binding"/>
    <property type="evidence" value="ECO:0007669"/>
    <property type="project" value="InterPro"/>
</dbReference>
<feature type="domain" description="Peptidase M1 membrane alanine aminopeptidase" evidence="2">
    <location>
        <begin position="117"/>
        <end position="183"/>
    </location>
</feature>
<dbReference type="GO" id="GO:0070006">
    <property type="term" value="F:metalloaminopeptidase activity"/>
    <property type="evidence" value="ECO:0007669"/>
    <property type="project" value="TreeGrafter"/>
</dbReference>
<evidence type="ECO:0000259" key="2">
    <source>
        <dbReference type="Pfam" id="PF01433"/>
    </source>
</evidence>
<dbReference type="PANTHER" id="PTHR11533">
    <property type="entry name" value="PROTEASE M1 ZINC METALLOPROTEASE"/>
    <property type="match status" value="1"/>
</dbReference>
<dbReference type="Gene3D" id="1.10.390.10">
    <property type="entry name" value="Neutral Protease Domain 2"/>
    <property type="match status" value="1"/>
</dbReference>
<reference evidence="5" key="1">
    <citation type="submission" date="2016-11" db="UniProtKB">
        <authorList>
            <consortium name="WormBaseParasite"/>
        </authorList>
    </citation>
    <scope>IDENTIFICATION</scope>
</reference>
<dbReference type="InterPro" id="IPR042097">
    <property type="entry name" value="Aminopeptidase_N-like_N_sf"/>
</dbReference>